<reference evidence="2 3" key="1">
    <citation type="submission" date="2024-06" db="EMBL/GenBank/DDBJ databases">
        <title>A chromosome-level genome assembly of beet webworm, Loxostege sticticalis.</title>
        <authorList>
            <person name="Zhang Y."/>
        </authorList>
    </citation>
    <scope>NUCLEOTIDE SEQUENCE [LARGE SCALE GENOMIC DNA]</scope>
    <source>
        <strain evidence="2">AQ028</strain>
        <tissue evidence="2">Male pupae</tissue>
    </source>
</reference>
<feature type="region of interest" description="Disordered" evidence="1">
    <location>
        <begin position="831"/>
        <end position="857"/>
    </location>
</feature>
<comment type="caution">
    <text evidence="2">The sequence shown here is derived from an EMBL/GenBank/DDBJ whole genome shotgun (WGS) entry which is preliminary data.</text>
</comment>
<evidence type="ECO:0000313" key="2">
    <source>
        <dbReference type="EMBL" id="KAL0809851.1"/>
    </source>
</evidence>
<feature type="compositionally biased region" description="Polar residues" evidence="1">
    <location>
        <begin position="1200"/>
        <end position="1209"/>
    </location>
</feature>
<dbReference type="AlphaFoldDB" id="A0ABD0SAV9"/>
<feature type="region of interest" description="Disordered" evidence="1">
    <location>
        <begin position="262"/>
        <end position="287"/>
    </location>
</feature>
<evidence type="ECO:0000313" key="3">
    <source>
        <dbReference type="Proteomes" id="UP001549921"/>
    </source>
</evidence>
<gene>
    <name evidence="2" type="ORF">ABMA28_011340</name>
</gene>
<protein>
    <submittedName>
        <fullName evidence="2">Uncharacterized protein</fullName>
    </submittedName>
</protein>
<dbReference type="Proteomes" id="UP001549921">
    <property type="component" value="Unassembled WGS sequence"/>
</dbReference>
<name>A0ABD0SAV9_LOXSC</name>
<feature type="compositionally biased region" description="Basic and acidic residues" evidence="1">
    <location>
        <begin position="1225"/>
        <end position="1236"/>
    </location>
</feature>
<feature type="compositionally biased region" description="Basic and acidic residues" evidence="1">
    <location>
        <begin position="220"/>
        <end position="229"/>
    </location>
</feature>
<sequence>MEGGEGMVAVVRGLRDSGLAVTLLDGTRQYTLVPNAVQPVQPPPPTNVHITQQSASAAQTAEPEPPRSDSAAQATDGRYASMYKMAHCRVAPTSPPVQLTEFPPQRAELCRGQGNFEVGGSGSGENYTPCRSSGSFRGAMSWPDRGSVCSPRPSREPDAFANSLRKYPSVSVERSTELVERLITYTQAKNNRNASRNTVPRTSYQKNYEPEVTISSKARPRVEESPTRDLRVTRAENKYLKDITRRVKENIRGLSCYVAVPLSPTSSSDDQKPEGDVSDQRQAKLNSNTRTYKSANMPVNYSVQATSSSINKENLIPNCHRMVIQRKTKSDEIVHKDFGDEMFDLLEKVSVCPNTDPRACDLRLEVLKQMSIKLQKMTEEINWNERNENTKEQIGKLLKFVPLWIPSGDIQEYREAISDEIMSRMSRYRSFNVYRTETHSNISNEERNLDDILRNWIRNVPFKSFDIFGKPIEKDNTVATFLNRLKRLIQNRPENDSSYLLKLEMVNIISKLPIPGNDLIKSDYLNDLAESLLMKLRSKQYLKHCGDKFDSESDPANQNRIFRRYIQPTEKEVRDCISDELKLFLETCSRTNSVDLKDIEIEIIDYIIDSIQAIRSATDRCVESELIMLLCQEIENITWYDARKFVQKLLVLVKNMFSSDTTNQDVEQSVSNQTQSYVVLQNTSNSYPHHKTNTNEDFHNSSDFSIGAISKADIDANLDAYMDQLTSQIDQWLASLPMQIPQAHDSGFRQVVVHDLAGDILDRHKYLELNPSSRGSDADQLEHLKYQIFKWINKLVGEDNNNTIEHAPALMQRIQSIPVPMLAIPQQNITGAGSSYPPNGPNVNSMPGENNINTSQIQPMPVNKSRLSISQAQPKNDQASPSMKKLNEEYDVFVKKWVQEIPIPTSTPEEKALADKARMGIYNGVWKAITKLKFEPATFDNPFYYEDALDDELEELLSALPKSSELETKKHLLKVQLIEKTTNTSDLIKSTATPSSYRQQLVENVSNSLPHKTTDKEDPKQALEQVQILRLVEDFILFANYKDIDKAKANVYRKKLIQEAQILVDNLKKTHGKELQDIDTDVYINSIFNVLHKVPLPKEETIKDEADEIMLGAEVENWLSDLPVVPNNDGNEQMQRKKLKDALVKRIREIEKDVNILDRAGERVLKHEISSFLEKVPMQQGENVNITFMADEFANRLKNRAQQQQSAKSILQKCSGEPCPSANDPRYEPIRSRTKT</sequence>
<evidence type="ECO:0000256" key="1">
    <source>
        <dbReference type="SAM" id="MobiDB-lite"/>
    </source>
</evidence>
<dbReference type="EMBL" id="JBEDNZ010000028">
    <property type="protein sequence ID" value="KAL0809851.1"/>
    <property type="molecule type" value="Genomic_DNA"/>
</dbReference>
<feature type="compositionally biased region" description="Low complexity" evidence="1">
    <location>
        <begin position="47"/>
        <end position="62"/>
    </location>
</feature>
<organism evidence="2 3">
    <name type="scientific">Loxostege sticticalis</name>
    <name type="common">Beet webworm moth</name>
    <dbReference type="NCBI Taxonomy" id="481309"/>
    <lineage>
        <taxon>Eukaryota</taxon>
        <taxon>Metazoa</taxon>
        <taxon>Ecdysozoa</taxon>
        <taxon>Arthropoda</taxon>
        <taxon>Hexapoda</taxon>
        <taxon>Insecta</taxon>
        <taxon>Pterygota</taxon>
        <taxon>Neoptera</taxon>
        <taxon>Endopterygota</taxon>
        <taxon>Lepidoptera</taxon>
        <taxon>Glossata</taxon>
        <taxon>Ditrysia</taxon>
        <taxon>Pyraloidea</taxon>
        <taxon>Crambidae</taxon>
        <taxon>Pyraustinae</taxon>
        <taxon>Loxostege</taxon>
    </lineage>
</organism>
<accession>A0ABD0SAV9</accession>
<feature type="compositionally biased region" description="Basic and acidic residues" evidence="1">
    <location>
        <begin position="269"/>
        <end position="282"/>
    </location>
</feature>
<feature type="compositionally biased region" description="Polar residues" evidence="1">
    <location>
        <begin position="191"/>
        <end position="206"/>
    </location>
</feature>
<feature type="region of interest" description="Disordered" evidence="1">
    <location>
        <begin position="135"/>
        <end position="155"/>
    </location>
</feature>
<proteinExistence type="predicted"/>
<feature type="region of interest" description="Disordered" evidence="1">
    <location>
        <begin position="1199"/>
        <end position="1236"/>
    </location>
</feature>
<feature type="region of interest" description="Disordered" evidence="1">
    <location>
        <begin position="191"/>
        <end position="229"/>
    </location>
</feature>
<feature type="region of interest" description="Disordered" evidence="1">
    <location>
        <begin position="42"/>
        <end position="73"/>
    </location>
</feature>